<keyword evidence="6" id="KW-0067">ATP-binding</keyword>
<evidence type="ECO:0000256" key="3">
    <source>
        <dbReference type="ARBA" id="ARBA00022679"/>
    </source>
</evidence>
<evidence type="ECO:0000256" key="6">
    <source>
        <dbReference type="ARBA" id="ARBA00022840"/>
    </source>
</evidence>
<keyword evidence="11" id="KW-1185">Reference proteome</keyword>
<evidence type="ECO:0000313" key="10">
    <source>
        <dbReference type="EMBL" id="KAK4207574.1"/>
    </source>
</evidence>
<keyword evidence="4" id="KW-0547">Nucleotide-binding</keyword>
<dbReference type="SUPFAM" id="SSF56112">
    <property type="entry name" value="Protein kinase-like (PK-like)"/>
    <property type="match status" value="1"/>
</dbReference>
<comment type="catalytic activity">
    <reaction evidence="8">
        <text>L-seryl-[protein] + ATP = O-phospho-L-seryl-[protein] + ADP + H(+)</text>
        <dbReference type="Rhea" id="RHEA:17989"/>
        <dbReference type="Rhea" id="RHEA-COMP:9863"/>
        <dbReference type="Rhea" id="RHEA-COMP:11604"/>
        <dbReference type="ChEBI" id="CHEBI:15378"/>
        <dbReference type="ChEBI" id="CHEBI:29999"/>
        <dbReference type="ChEBI" id="CHEBI:30616"/>
        <dbReference type="ChEBI" id="CHEBI:83421"/>
        <dbReference type="ChEBI" id="CHEBI:456216"/>
        <dbReference type="EC" id="2.7.11.1"/>
    </reaction>
</comment>
<reference evidence="10" key="2">
    <citation type="submission" date="2023-05" db="EMBL/GenBank/DDBJ databases">
        <authorList>
            <consortium name="Lawrence Berkeley National Laboratory"/>
            <person name="Steindorff A."/>
            <person name="Hensen N."/>
            <person name="Bonometti L."/>
            <person name="Westerberg I."/>
            <person name="Brannstrom I.O."/>
            <person name="Guillou S."/>
            <person name="Cros-Aarteil S."/>
            <person name="Calhoun S."/>
            <person name="Haridas S."/>
            <person name="Kuo A."/>
            <person name="Mondo S."/>
            <person name="Pangilinan J."/>
            <person name="Riley R."/>
            <person name="Labutti K."/>
            <person name="Andreopoulos B."/>
            <person name="Lipzen A."/>
            <person name="Chen C."/>
            <person name="Yanf M."/>
            <person name="Daum C."/>
            <person name="Ng V."/>
            <person name="Clum A."/>
            <person name="Ohm R."/>
            <person name="Martin F."/>
            <person name="Silar P."/>
            <person name="Natvig D."/>
            <person name="Lalanne C."/>
            <person name="Gautier V."/>
            <person name="Ament-Velasquez S.L."/>
            <person name="Kruys A."/>
            <person name="Hutchinson M.I."/>
            <person name="Powell A.J."/>
            <person name="Barry K."/>
            <person name="Miller A.N."/>
            <person name="Grigoriev I.V."/>
            <person name="Debuchy R."/>
            <person name="Gladieux P."/>
            <person name="Thoren M.H."/>
            <person name="Johannesson H."/>
        </authorList>
    </citation>
    <scope>NUCLEOTIDE SEQUENCE</scope>
    <source>
        <strain evidence="10">PSN293</strain>
    </source>
</reference>
<accession>A0AAN6XVB6</accession>
<dbReference type="PROSITE" id="PS00108">
    <property type="entry name" value="PROTEIN_KINASE_ST"/>
    <property type="match status" value="1"/>
</dbReference>
<dbReference type="InterPro" id="IPR011009">
    <property type="entry name" value="Kinase-like_dom_sf"/>
</dbReference>
<dbReference type="InterPro" id="IPR000719">
    <property type="entry name" value="Prot_kinase_dom"/>
</dbReference>
<proteinExistence type="predicted"/>
<dbReference type="GO" id="GO:0005634">
    <property type="term" value="C:nucleus"/>
    <property type="evidence" value="ECO:0007669"/>
    <property type="project" value="TreeGrafter"/>
</dbReference>
<name>A0AAN6XVB6_9PEZI</name>
<keyword evidence="5 10" id="KW-0418">Kinase</keyword>
<protein>
    <recommendedName>
        <fullName evidence="1">non-specific serine/threonine protein kinase</fullName>
        <ecNumber evidence="1">2.7.11.1</ecNumber>
    </recommendedName>
</protein>
<comment type="caution">
    <text evidence="10">The sequence shown here is derived from an EMBL/GenBank/DDBJ whole genome shotgun (WGS) entry which is preliminary data.</text>
</comment>
<dbReference type="PANTHER" id="PTHR43671:SF98">
    <property type="entry name" value="SERINE_THREONINE-PROTEIN KINASE NEK11"/>
    <property type="match status" value="1"/>
</dbReference>
<dbReference type="GO" id="GO:0004674">
    <property type="term" value="F:protein serine/threonine kinase activity"/>
    <property type="evidence" value="ECO:0007669"/>
    <property type="project" value="UniProtKB-KW"/>
</dbReference>
<evidence type="ECO:0000256" key="8">
    <source>
        <dbReference type="ARBA" id="ARBA00048679"/>
    </source>
</evidence>
<dbReference type="PROSITE" id="PS50011">
    <property type="entry name" value="PROTEIN_KINASE_DOM"/>
    <property type="match status" value="1"/>
</dbReference>
<dbReference type="SMART" id="SM00220">
    <property type="entry name" value="S_TKc"/>
    <property type="match status" value="1"/>
</dbReference>
<keyword evidence="3" id="KW-0808">Transferase</keyword>
<evidence type="ECO:0000256" key="7">
    <source>
        <dbReference type="ARBA" id="ARBA00047899"/>
    </source>
</evidence>
<dbReference type="InterPro" id="IPR008271">
    <property type="entry name" value="Ser/Thr_kinase_AS"/>
</dbReference>
<dbReference type="InterPro" id="IPR050660">
    <property type="entry name" value="NEK_Ser/Thr_kinase"/>
</dbReference>
<feature type="domain" description="Protein kinase" evidence="9">
    <location>
        <begin position="1"/>
        <end position="198"/>
    </location>
</feature>
<sequence>MLSLLRSFFGCLASALRYLHGTHIRHRDIKPQNIIIRDDRVYLADFGIAYSWENLTRATTTSDSGKTLIYAAPEVVRVEPRNESADIWSLGCVFMEMATVLKGQTVKNKRNVFREKTDNHYFHANSEAMEIWVRHLENLGSGTPGKGERDYLPLGWASSMLNPSPGARPTEAELFTDIVDECNGTGVLFCGNCCHDYCEVASGGEDWSDDEDDALV</sequence>
<dbReference type="Pfam" id="PF00069">
    <property type="entry name" value="Pkinase"/>
    <property type="match status" value="1"/>
</dbReference>
<evidence type="ECO:0000259" key="9">
    <source>
        <dbReference type="PROSITE" id="PS50011"/>
    </source>
</evidence>
<evidence type="ECO:0000256" key="5">
    <source>
        <dbReference type="ARBA" id="ARBA00022777"/>
    </source>
</evidence>
<keyword evidence="2" id="KW-0723">Serine/threonine-protein kinase</keyword>
<evidence type="ECO:0000313" key="11">
    <source>
        <dbReference type="Proteomes" id="UP001301769"/>
    </source>
</evidence>
<evidence type="ECO:0000256" key="4">
    <source>
        <dbReference type="ARBA" id="ARBA00022741"/>
    </source>
</evidence>
<dbReference type="EC" id="2.7.11.1" evidence="1"/>
<dbReference type="PANTHER" id="PTHR43671">
    <property type="entry name" value="SERINE/THREONINE-PROTEIN KINASE NEK"/>
    <property type="match status" value="1"/>
</dbReference>
<reference evidence="10" key="1">
    <citation type="journal article" date="2023" name="Mol. Phylogenet. Evol.">
        <title>Genome-scale phylogeny and comparative genomics of the fungal order Sordariales.</title>
        <authorList>
            <person name="Hensen N."/>
            <person name="Bonometti L."/>
            <person name="Westerberg I."/>
            <person name="Brannstrom I.O."/>
            <person name="Guillou S."/>
            <person name="Cros-Aarteil S."/>
            <person name="Calhoun S."/>
            <person name="Haridas S."/>
            <person name="Kuo A."/>
            <person name="Mondo S."/>
            <person name="Pangilinan J."/>
            <person name="Riley R."/>
            <person name="LaButti K."/>
            <person name="Andreopoulos B."/>
            <person name="Lipzen A."/>
            <person name="Chen C."/>
            <person name="Yan M."/>
            <person name="Daum C."/>
            <person name="Ng V."/>
            <person name="Clum A."/>
            <person name="Steindorff A."/>
            <person name="Ohm R.A."/>
            <person name="Martin F."/>
            <person name="Silar P."/>
            <person name="Natvig D.O."/>
            <person name="Lalanne C."/>
            <person name="Gautier V."/>
            <person name="Ament-Velasquez S.L."/>
            <person name="Kruys A."/>
            <person name="Hutchinson M.I."/>
            <person name="Powell A.J."/>
            <person name="Barry K."/>
            <person name="Miller A.N."/>
            <person name="Grigoriev I.V."/>
            <person name="Debuchy R."/>
            <person name="Gladieux P."/>
            <person name="Hiltunen Thoren M."/>
            <person name="Johannesson H."/>
        </authorList>
    </citation>
    <scope>NUCLEOTIDE SEQUENCE</scope>
    <source>
        <strain evidence="10">PSN293</strain>
    </source>
</reference>
<evidence type="ECO:0000256" key="2">
    <source>
        <dbReference type="ARBA" id="ARBA00022527"/>
    </source>
</evidence>
<dbReference type="CDD" id="cd00180">
    <property type="entry name" value="PKc"/>
    <property type="match status" value="1"/>
</dbReference>
<comment type="catalytic activity">
    <reaction evidence="7">
        <text>L-threonyl-[protein] + ATP = O-phospho-L-threonyl-[protein] + ADP + H(+)</text>
        <dbReference type="Rhea" id="RHEA:46608"/>
        <dbReference type="Rhea" id="RHEA-COMP:11060"/>
        <dbReference type="Rhea" id="RHEA-COMP:11605"/>
        <dbReference type="ChEBI" id="CHEBI:15378"/>
        <dbReference type="ChEBI" id="CHEBI:30013"/>
        <dbReference type="ChEBI" id="CHEBI:30616"/>
        <dbReference type="ChEBI" id="CHEBI:61977"/>
        <dbReference type="ChEBI" id="CHEBI:456216"/>
        <dbReference type="EC" id="2.7.11.1"/>
    </reaction>
</comment>
<dbReference type="GO" id="GO:0005524">
    <property type="term" value="F:ATP binding"/>
    <property type="evidence" value="ECO:0007669"/>
    <property type="project" value="UniProtKB-KW"/>
</dbReference>
<dbReference type="Proteomes" id="UP001301769">
    <property type="component" value="Unassembled WGS sequence"/>
</dbReference>
<dbReference type="Gene3D" id="1.10.510.10">
    <property type="entry name" value="Transferase(Phosphotransferase) domain 1"/>
    <property type="match status" value="1"/>
</dbReference>
<dbReference type="EMBL" id="MU858286">
    <property type="protein sequence ID" value="KAK4207574.1"/>
    <property type="molecule type" value="Genomic_DNA"/>
</dbReference>
<evidence type="ECO:0000256" key="1">
    <source>
        <dbReference type="ARBA" id="ARBA00012513"/>
    </source>
</evidence>
<organism evidence="10 11">
    <name type="scientific">Rhypophila decipiens</name>
    <dbReference type="NCBI Taxonomy" id="261697"/>
    <lineage>
        <taxon>Eukaryota</taxon>
        <taxon>Fungi</taxon>
        <taxon>Dikarya</taxon>
        <taxon>Ascomycota</taxon>
        <taxon>Pezizomycotina</taxon>
        <taxon>Sordariomycetes</taxon>
        <taxon>Sordariomycetidae</taxon>
        <taxon>Sordariales</taxon>
        <taxon>Naviculisporaceae</taxon>
        <taxon>Rhypophila</taxon>
    </lineage>
</organism>
<dbReference type="AlphaFoldDB" id="A0AAN6XVB6"/>
<gene>
    <name evidence="10" type="ORF">QBC37DRAFT_433220</name>
</gene>